<organism evidence="1 2">
    <name type="scientific">Limosa lapponica baueri</name>
    <dbReference type="NCBI Taxonomy" id="1758121"/>
    <lineage>
        <taxon>Eukaryota</taxon>
        <taxon>Metazoa</taxon>
        <taxon>Chordata</taxon>
        <taxon>Craniata</taxon>
        <taxon>Vertebrata</taxon>
        <taxon>Euteleostomi</taxon>
        <taxon>Archelosauria</taxon>
        <taxon>Archosauria</taxon>
        <taxon>Dinosauria</taxon>
        <taxon>Saurischia</taxon>
        <taxon>Theropoda</taxon>
        <taxon>Coelurosauria</taxon>
        <taxon>Aves</taxon>
        <taxon>Neognathae</taxon>
        <taxon>Neoaves</taxon>
        <taxon>Charadriiformes</taxon>
        <taxon>Scolopacidae</taxon>
        <taxon>Limosa</taxon>
    </lineage>
</organism>
<evidence type="ECO:0000313" key="2">
    <source>
        <dbReference type="Proteomes" id="UP000233556"/>
    </source>
</evidence>
<keyword evidence="2" id="KW-1185">Reference proteome</keyword>
<evidence type="ECO:0008006" key="3">
    <source>
        <dbReference type="Google" id="ProtNLM"/>
    </source>
</evidence>
<accession>A0A2I0TUR7</accession>
<dbReference type="AlphaFoldDB" id="A0A2I0TUR7"/>
<dbReference type="PANTHER" id="PTHR33395">
    <property type="entry name" value="TRANSCRIPTASE, PUTATIVE-RELATED-RELATED"/>
    <property type="match status" value="1"/>
</dbReference>
<dbReference type="GO" id="GO:0061343">
    <property type="term" value="P:cell adhesion involved in heart morphogenesis"/>
    <property type="evidence" value="ECO:0007669"/>
    <property type="project" value="TreeGrafter"/>
</dbReference>
<sequence length="203" mass="23160">MRRGAMVDLDLTNKEELVGTVKLKRSLGRSDHEMVEFKILRAVRRAHIFTGKGSNHTDQVREGKGKDWENEELPTVGEDQVQDNLRNLKVHKSMGPDDVHPQVCRELMDEVAKPLSIIFEKLWQTGEVPADWKRGNITPVFKKGKKEDAVNYRPVSLTSVPGKIVEQNFLETLLRHMETFGAYETTLNLTENLDPVARYSHNG</sequence>
<dbReference type="EMBL" id="KZ507103">
    <property type="protein sequence ID" value="PKU37512.1"/>
    <property type="molecule type" value="Genomic_DNA"/>
</dbReference>
<gene>
    <name evidence="1" type="ORF">llap_12185</name>
</gene>
<proteinExistence type="predicted"/>
<evidence type="ECO:0000313" key="1">
    <source>
        <dbReference type="EMBL" id="PKU37512.1"/>
    </source>
</evidence>
<dbReference type="GO" id="GO:0031012">
    <property type="term" value="C:extracellular matrix"/>
    <property type="evidence" value="ECO:0007669"/>
    <property type="project" value="TreeGrafter"/>
</dbReference>
<reference evidence="2" key="2">
    <citation type="submission" date="2017-12" db="EMBL/GenBank/DDBJ databases">
        <title>Genome sequence of the Bar-tailed Godwit (Limosa lapponica baueri).</title>
        <authorList>
            <person name="Lima N.C.B."/>
            <person name="Parody-Merino A.M."/>
            <person name="Battley P.F."/>
            <person name="Fidler A.E."/>
            <person name="Prosdocimi F."/>
        </authorList>
    </citation>
    <scope>NUCLEOTIDE SEQUENCE [LARGE SCALE GENOMIC DNA]</scope>
</reference>
<dbReference type="GO" id="GO:0007508">
    <property type="term" value="P:larval heart development"/>
    <property type="evidence" value="ECO:0007669"/>
    <property type="project" value="TreeGrafter"/>
</dbReference>
<reference evidence="2" key="1">
    <citation type="submission" date="2017-11" db="EMBL/GenBank/DDBJ databases">
        <authorList>
            <person name="Lima N.C."/>
            <person name="Parody-Merino A.M."/>
            <person name="Battley P.F."/>
            <person name="Fidler A.E."/>
            <person name="Prosdocimi F."/>
        </authorList>
    </citation>
    <scope>NUCLEOTIDE SEQUENCE [LARGE SCALE GENOMIC DNA]</scope>
</reference>
<protein>
    <recommendedName>
        <fullName evidence="3">Rna-directed dna polymerase from mobile element jockey-like</fullName>
    </recommendedName>
</protein>
<dbReference type="OrthoDB" id="416454at2759"/>
<dbReference type="PANTHER" id="PTHR33395:SF22">
    <property type="entry name" value="REVERSE TRANSCRIPTASE DOMAIN-CONTAINING PROTEIN"/>
    <property type="match status" value="1"/>
</dbReference>
<dbReference type="Proteomes" id="UP000233556">
    <property type="component" value="Unassembled WGS sequence"/>
</dbReference>
<name>A0A2I0TUR7_LIMLA</name>